<accession>A0ABP6RY91</accession>
<protein>
    <submittedName>
        <fullName evidence="2">Uncharacterized protein</fullName>
    </submittedName>
</protein>
<keyword evidence="1" id="KW-0472">Membrane</keyword>
<dbReference type="EMBL" id="BAAAYK010000038">
    <property type="protein sequence ID" value="GAA3363279.1"/>
    <property type="molecule type" value="Genomic_DNA"/>
</dbReference>
<reference evidence="3" key="1">
    <citation type="journal article" date="2019" name="Int. J. Syst. Evol. Microbiol.">
        <title>The Global Catalogue of Microorganisms (GCM) 10K type strain sequencing project: providing services to taxonomists for standard genome sequencing and annotation.</title>
        <authorList>
            <consortium name="The Broad Institute Genomics Platform"/>
            <consortium name="The Broad Institute Genome Sequencing Center for Infectious Disease"/>
            <person name="Wu L."/>
            <person name="Ma J."/>
        </authorList>
    </citation>
    <scope>NUCLEOTIDE SEQUENCE [LARGE SCALE GENOMIC DNA]</scope>
    <source>
        <strain evidence="3">JCM 9687</strain>
    </source>
</reference>
<organism evidence="2 3">
    <name type="scientific">Saccharopolyspora gregorii</name>
    <dbReference type="NCBI Taxonomy" id="33914"/>
    <lineage>
        <taxon>Bacteria</taxon>
        <taxon>Bacillati</taxon>
        <taxon>Actinomycetota</taxon>
        <taxon>Actinomycetes</taxon>
        <taxon>Pseudonocardiales</taxon>
        <taxon>Pseudonocardiaceae</taxon>
        <taxon>Saccharopolyspora</taxon>
    </lineage>
</organism>
<comment type="caution">
    <text evidence="2">The sequence shown here is derived from an EMBL/GenBank/DDBJ whole genome shotgun (WGS) entry which is preliminary data.</text>
</comment>
<evidence type="ECO:0000313" key="3">
    <source>
        <dbReference type="Proteomes" id="UP001500483"/>
    </source>
</evidence>
<evidence type="ECO:0000256" key="1">
    <source>
        <dbReference type="SAM" id="Phobius"/>
    </source>
</evidence>
<feature type="transmembrane region" description="Helical" evidence="1">
    <location>
        <begin position="94"/>
        <end position="115"/>
    </location>
</feature>
<keyword evidence="3" id="KW-1185">Reference proteome</keyword>
<feature type="transmembrane region" description="Helical" evidence="1">
    <location>
        <begin position="61"/>
        <end position="87"/>
    </location>
</feature>
<keyword evidence="1" id="KW-0812">Transmembrane</keyword>
<proteinExistence type="predicted"/>
<feature type="transmembrane region" description="Helical" evidence="1">
    <location>
        <begin position="20"/>
        <end position="41"/>
    </location>
</feature>
<evidence type="ECO:0000313" key="2">
    <source>
        <dbReference type="EMBL" id="GAA3363279.1"/>
    </source>
</evidence>
<gene>
    <name evidence="2" type="ORF">GCM10020366_54560</name>
</gene>
<dbReference type="RefSeq" id="WP_258349535.1">
    <property type="nucleotide sequence ID" value="NZ_BAAAYK010000038.1"/>
</dbReference>
<feature type="transmembrane region" description="Helical" evidence="1">
    <location>
        <begin position="135"/>
        <end position="154"/>
    </location>
</feature>
<keyword evidence="1" id="KW-1133">Transmembrane helix</keyword>
<name>A0ABP6RY91_9PSEU</name>
<sequence length="168" mass="17454">MRPRPSGPPWRPASNRPRIAYGVVLCVVGIFFIVDGTTSIIDSVGAGRVVVSGQAQAGLNNVLAIARGALIVPGGLVALVAAILCFARNPAARILAVGPAAASGLAYLMSAAYEMHDLVHGGFRFGIGHFFDNRFTALLVIGLAATLLSFVPAISRSVAARPAPWSHR</sequence>
<dbReference type="Proteomes" id="UP001500483">
    <property type="component" value="Unassembled WGS sequence"/>
</dbReference>